<dbReference type="RefSeq" id="WP_088247666.1">
    <property type="nucleotide sequence ID" value="NZ_BNAM01000019.1"/>
</dbReference>
<name>A0A246BRN4_9DEIO</name>
<dbReference type="InterPro" id="IPR013207">
    <property type="entry name" value="LGFP"/>
</dbReference>
<evidence type="ECO:0000256" key="1">
    <source>
        <dbReference type="SAM" id="MobiDB-lite"/>
    </source>
</evidence>
<dbReference type="Proteomes" id="UP000197208">
    <property type="component" value="Unassembled WGS sequence"/>
</dbReference>
<feature type="region of interest" description="Disordered" evidence="1">
    <location>
        <begin position="216"/>
        <end position="241"/>
    </location>
</feature>
<organism evidence="2 3">
    <name type="scientific">Deinococcus indicus</name>
    <dbReference type="NCBI Taxonomy" id="223556"/>
    <lineage>
        <taxon>Bacteria</taxon>
        <taxon>Thermotogati</taxon>
        <taxon>Deinococcota</taxon>
        <taxon>Deinococci</taxon>
        <taxon>Deinococcales</taxon>
        <taxon>Deinococcaceae</taxon>
        <taxon>Deinococcus</taxon>
    </lineage>
</organism>
<sequence length="508" mass="53192">MHGTPHPAPPQAQLTHTVQLHVTDDETFGAEHALGSRHDLTVLDAARPAAQVHLTGLGGGGRQVQVTVTFTLTPDGPVQVSGEAHLLIREPGQPVREQGGAAFGGRVAAGQTRAFHATLRHHDSGEEYARLDVRVQYVALHAQAGATLDAHARALGEAHTGPPAGPCEAVRGGHRRRYRHADLYTSPGTGVHEVRGDIRRRYDALGGPDSVLGLPVGGPTPAPGAAPVAESAPASGAAGWSVPEDRQHFQGGSLFLHPRTGPLVVRGDLRAAWASTGWESGPLGYPTSDTLSLAPDGTPDSGLEFNDFQNGVLVLHAGQLCAPATATLSRDRMLDAVTDALRRTLPAGLLDSVTLAGISDTTFDLSRSGNRVLTFQLTGARRPGPHGLPEPTFEARLPVQFAASPPPDARRPVSLIARQAGLITLRAPPDRQGALPALSRALGLLLRVPVTLARVPGHAGLLSFKVHADGSLSLSFRPDPAGRAAAQAAQRRLDRLPLDGLRPDDPLA</sequence>
<gene>
    <name evidence="2" type="ORF">CBQ26_06375</name>
</gene>
<proteinExistence type="predicted"/>
<keyword evidence="3" id="KW-1185">Reference proteome</keyword>
<protein>
    <submittedName>
        <fullName evidence="2">Uncharacterized protein</fullName>
    </submittedName>
</protein>
<dbReference type="Pfam" id="PF08310">
    <property type="entry name" value="LGFP"/>
    <property type="match status" value="2"/>
</dbReference>
<evidence type="ECO:0000313" key="2">
    <source>
        <dbReference type="EMBL" id="OWL97862.1"/>
    </source>
</evidence>
<dbReference type="EMBL" id="NHMK01000009">
    <property type="protein sequence ID" value="OWL97862.1"/>
    <property type="molecule type" value="Genomic_DNA"/>
</dbReference>
<accession>A0A246BRN4</accession>
<comment type="caution">
    <text evidence="2">The sequence shown here is derived from an EMBL/GenBank/DDBJ whole genome shotgun (WGS) entry which is preliminary data.</text>
</comment>
<reference evidence="2 3" key="1">
    <citation type="submission" date="2017-05" db="EMBL/GenBank/DDBJ databases">
        <title>De novo genome assembly of Deniococcus indicus strain DR1.</title>
        <authorList>
            <person name="Chauhan D."/>
            <person name="Yennamalli R.M."/>
            <person name="Priyadarshini R."/>
        </authorList>
    </citation>
    <scope>NUCLEOTIDE SEQUENCE [LARGE SCALE GENOMIC DNA]</scope>
    <source>
        <strain evidence="2 3">DR1</strain>
    </source>
</reference>
<dbReference type="AlphaFoldDB" id="A0A246BRN4"/>
<feature type="compositionally biased region" description="Basic and acidic residues" evidence="1">
    <location>
        <begin position="491"/>
        <end position="508"/>
    </location>
</feature>
<evidence type="ECO:0000313" key="3">
    <source>
        <dbReference type="Proteomes" id="UP000197208"/>
    </source>
</evidence>
<dbReference type="OrthoDB" id="514320at2"/>
<feature type="region of interest" description="Disordered" evidence="1">
    <location>
        <begin position="483"/>
        <end position="508"/>
    </location>
</feature>